<gene>
    <name evidence="2" type="ORF">D8S82_00090</name>
</gene>
<keyword evidence="3" id="KW-1185">Reference proteome</keyword>
<dbReference type="EMBL" id="VIFX01000001">
    <property type="protein sequence ID" value="TQR88457.1"/>
    <property type="molecule type" value="Genomic_DNA"/>
</dbReference>
<dbReference type="Proteomes" id="UP000315759">
    <property type="component" value="Unassembled WGS sequence"/>
</dbReference>
<keyword evidence="2" id="KW-0808">Transferase</keyword>
<feature type="domain" description="N-acetyltransferase" evidence="1">
    <location>
        <begin position="15"/>
        <end position="157"/>
    </location>
</feature>
<dbReference type="GO" id="GO:0016747">
    <property type="term" value="F:acyltransferase activity, transferring groups other than amino-acyl groups"/>
    <property type="evidence" value="ECO:0007669"/>
    <property type="project" value="InterPro"/>
</dbReference>
<protein>
    <submittedName>
        <fullName evidence="2">GNAT family N-acetyltransferase</fullName>
    </submittedName>
</protein>
<sequence>MSSWHSGSVTKVRVAESGELSQGQLDTAEALVRSAFGDGFRPHDWLHGVDGVHVVISDGGVLLAHASVVTRTLRHDGRDFDTGYVEAVAVHEGHQGRGLGRLVMDYAESVVRERHVLGALNAVQSAVPFYAARGWVPWEGPTRADTPEGLVDTYDAADRILLFVTSSSERDGFSKGVPLICDWREGDLW</sequence>
<dbReference type="Pfam" id="PF00583">
    <property type="entry name" value="Acetyltransf_1"/>
    <property type="match status" value="1"/>
</dbReference>
<name>A0A544W891_9MYCO</name>
<accession>A0A544W891</accession>
<dbReference type="SUPFAM" id="SSF55729">
    <property type="entry name" value="Acyl-CoA N-acyltransferases (Nat)"/>
    <property type="match status" value="1"/>
</dbReference>
<evidence type="ECO:0000259" key="1">
    <source>
        <dbReference type="PROSITE" id="PS51186"/>
    </source>
</evidence>
<proteinExistence type="predicted"/>
<dbReference type="Gene3D" id="3.40.630.30">
    <property type="match status" value="1"/>
</dbReference>
<dbReference type="InterPro" id="IPR000182">
    <property type="entry name" value="GNAT_dom"/>
</dbReference>
<dbReference type="CDD" id="cd04301">
    <property type="entry name" value="NAT_SF"/>
    <property type="match status" value="1"/>
</dbReference>
<comment type="caution">
    <text evidence="2">The sequence shown here is derived from an EMBL/GenBank/DDBJ whole genome shotgun (WGS) entry which is preliminary data.</text>
</comment>
<reference evidence="2 3" key="1">
    <citation type="submission" date="2018-10" db="EMBL/GenBank/DDBJ databases">
        <title>Draft genome of Mycobacterium hodleri strain B.</title>
        <authorList>
            <person name="Amande T.J."/>
            <person name="Mcgenity T.J."/>
        </authorList>
    </citation>
    <scope>NUCLEOTIDE SEQUENCE [LARGE SCALE GENOMIC DNA]</scope>
    <source>
        <strain evidence="2 3">B</strain>
    </source>
</reference>
<evidence type="ECO:0000313" key="2">
    <source>
        <dbReference type="EMBL" id="TQR88457.1"/>
    </source>
</evidence>
<dbReference type="InterPro" id="IPR016181">
    <property type="entry name" value="Acyl_CoA_acyltransferase"/>
</dbReference>
<dbReference type="AlphaFoldDB" id="A0A544W891"/>
<organism evidence="2 3">
    <name type="scientific">Mycolicibacterium hodleri</name>
    <dbReference type="NCBI Taxonomy" id="49897"/>
    <lineage>
        <taxon>Bacteria</taxon>
        <taxon>Bacillati</taxon>
        <taxon>Actinomycetota</taxon>
        <taxon>Actinomycetes</taxon>
        <taxon>Mycobacteriales</taxon>
        <taxon>Mycobacteriaceae</taxon>
        <taxon>Mycolicibacterium</taxon>
    </lineage>
</organism>
<evidence type="ECO:0000313" key="3">
    <source>
        <dbReference type="Proteomes" id="UP000315759"/>
    </source>
</evidence>
<dbReference type="PROSITE" id="PS51186">
    <property type="entry name" value="GNAT"/>
    <property type="match status" value="1"/>
</dbReference>